<name>A0A0R2JMC8_9LACO</name>
<dbReference type="PANTHER" id="PTHR41286">
    <property type="entry name" value="HNH NUCLEASE YAJD-RELATED"/>
    <property type="match status" value="1"/>
</dbReference>
<evidence type="ECO:0000256" key="2">
    <source>
        <dbReference type="ARBA" id="ARBA00022801"/>
    </source>
</evidence>
<dbReference type="InterPro" id="IPR003615">
    <property type="entry name" value="HNH_nuc"/>
</dbReference>
<dbReference type="RefSeq" id="WP_054646908.1">
    <property type="nucleotide sequence ID" value="NZ_FUXS01000011.1"/>
</dbReference>
<accession>A0A0R2JMC8</accession>
<keyword evidence="2" id="KW-0378">Hydrolase</keyword>
<evidence type="ECO:0000256" key="3">
    <source>
        <dbReference type="ARBA" id="ARBA00038412"/>
    </source>
</evidence>
<dbReference type="InterPro" id="IPR002711">
    <property type="entry name" value="HNH"/>
</dbReference>
<dbReference type="SMART" id="SM00507">
    <property type="entry name" value="HNHc"/>
    <property type="match status" value="1"/>
</dbReference>
<dbReference type="Gene3D" id="1.10.30.50">
    <property type="match status" value="1"/>
</dbReference>
<reference evidence="6 7" key="1">
    <citation type="journal article" date="2015" name="Genome Announc.">
        <title>Expanding the biotechnology potential of lactobacilli through comparative genomics of 213 strains and associated genera.</title>
        <authorList>
            <person name="Sun Z."/>
            <person name="Harris H.M."/>
            <person name="McCann A."/>
            <person name="Guo C."/>
            <person name="Argimon S."/>
            <person name="Zhang W."/>
            <person name="Yang X."/>
            <person name="Jeffery I.B."/>
            <person name="Cooney J.C."/>
            <person name="Kagawa T.F."/>
            <person name="Liu W."/>
            <person name="Song Y."/>
            <person name="Salvetti E."/>
            <person name="Wrobel A."/>
            <person name="Rasinkangas P."/>
            <person name="Parkhill J."/>
            <person name="Rea M.C."/>
            <person name="O'Sullivan O."/>
            <person name="Ritari J."/>
            <person name="Douillard F.P."/>
            <person name="Paul Ross R."/>
            <person name="Yang R."/>
            <person name="Briner A.E."/>
            <person name="Felis G.E."/>
            <person name="de Vos W.M."/>
            <person name="Barrangou R."/>
            <person name="Klaenhammer T.R."/>
            <person name="Caufield P.W."/>
            <person name="Cui Y."/>
            <person name="Zhang H."/>
            <person name="O'Toole P.W."/>
        </authorList>
    </citation>
    <scope>NUCLEOTIDE SEQUENCE [LARGE SCALE GENOMIC DNA]</scope>
    <source>
        <strain evidence="6 7">DSM 20690</strain>
    </source>
</reference>
<keyword evidence="1" id="KW-0540">Nuclease</keyword>
<evidence type="ECO:0000256" key="1">
    <source>
        <dbReference type="ARBA" id="ARBA00022722"/>
    </source>
</evidence>
<dbReference type="CDD" id="cd00085">
    <property type="entry name" value="HNHc"/>
    <property type="match status" value="1"/>
</dbReference>
<dbReference type="OrthoDB" id="9811997at2"/>
<evidence type="ECO:0000259" key="5">
    <source>
        <dbReference type="SMART" id="SM00507"/>
    </source>
</evidence>
<dbReference type="GO" id="GO:0004519">
    <property type="term" value="F:endonuclease activity"/>
    <property type="evidence" value="ECO:0007669"/>
    <property type="project" value="UniProtKB-KW"/>
</dbReference>
<sequence>MPKVRRCRYELCNRLVPYPNHYCNEHKQYEAEYQSKRSKARQRYLQRYNKVKRNRDNDSKQRYQFYRSRQWASLRAAVLERDYYLCQYCQAIGHTTPNSRTVDHIVPIEYDDTLKDDINNLAVTCRKCHKKKTDWEKKFYGTGQKNQLKEKPEIKDVEQIVKLMNAK</sequence>
<dbReference type="STRING" id="53444.AYR59_04605"/>
<organism evidence="6 7">
    <name type="scientific">Fructilactobacillus lindneri DSM 20690 = JCM 11027</name>
    <dbReference type="NCBI Taxonomy" id="1122148"/>
    <lineage>
        <taxon>Bacteria</taxon>
        <taxon>Bacillati</taxon>
        <taxon>Bacillota</taxon>
        <taxon>Bacilli</taxon>
        <taxon>Lactobacillales</taxon>
        <taxon>Lactobacillaceae</taxon>
        <taxon>Fructilactobacillus</taxon>
    </lineage>
</organism>
<feature type="domain" description="HNH nuclease" evidence="5">
    <location>
        <begin position="73"/>
        <end position="130"/>
    </location>
</feature>
<dbReference type="AlphaFoldDB" id="A0A0R2JMC8"/>
<keyword evidence="7" id="KW-1185">Reference proteome</keyword>
<evidence type="ECO:0000313" key="7">
    <source>
        <dbReference type="Proteomes" id="UP000051565"/>
    </source>
</evidence>
<dbReference type="Pfam" id="PF01844">
    <property type="entry name" value="HNH"/>
    <property type="match status" value="1"/>
</dbReference>
<dbReference type="GO" id="GO:0016787">
    <property type="term" value="F:hydrolase activity"/>
    <property type="evidence" value="ECO:0007669"/>
    <property type="project" value="UniProtKB-KW"/>
</dbReference>
<dbReference type="GO" id="GO:0005829">
    <property type="term" value="C:cytosol"/>
    <property type="evidence" value="ECO:0007669"/>
    <property type="project" value="TreeGrafter"/>
</dbReference>
<dbReference type="PANTHER" id="PTHR41286:SF1">
    <property type="entry name" value="HNH NUCLEASE YAJD-RELATED"/>
    <property type="match status" value="1"/>
</dbReference>
<dbReference type="GO" id="GO:0008270">
    <property type="term" value="F:zinc ion binding"/>
    <property type="evidence" value="ECO:0007669"/>
    <property type="project" value="InterPro"/>
</dbReference>
<evidence type="ECO:0000256" key="4">
    <source>
        <dbReference type="ARBA" id="ARBA00040194"/>
    </source>
</evidence>
<dbReference type="EMBL" id="JQBT01000035">
    <property type="protein sequence ID" value="KRN78306.1"/>
    <property type="molecule type" value="Genomic_DNA"/>
</dbReference>
<comment type="caution">
    <text evidence="6">The sequence shown here is derived from an EMBL/GenBank/DDBJ whole genome shotgun (WGS) entry which is preliminary data.</text>
</comment>
<gene>
    <name evidence="6" type="ORF">IV52_GL001243</name>
</gene>
<keyword evidence="6" id="KW-0255">Endonuclease</keyword>
<dbReference type="Proteomes" id="UP000051565">
    <property type="component" value="Unassembled WGS sequence"/>
</dbReference>
<dbReference type="PATRIC" id="fig|1122148.6.peg.1276"/>
<protein>
    <recommendedName>
        <fullName evidence="4">Putative HNH nuclease YajD</fullName>
    </recommendedName>
</protein>
<dbReference type="GO" id="GO:0003676">
    <property type="term" value="F:nucleic acid binding"/>
    <property type="evidence" value="ECO:0007669"/>
    <property type="project" value="InterPro"/>
</dbReference>
<proteinExistence type="inferred from homology"/>
<evidence type="ECO:0000313" key="6">
    <source>
        <dbReference type="EMBL" id="KRN78306.1"/>
    </source>
</evidence>
<comment type="similarity">
    <text evidence="3">Belongs to the HNH nuclease family.</text>
</comment>